<proteinExistence type="predicted"/>
<evidence type="ECO:0000313" key="2">
    <source>
        <dbReference type="Proteomes" id="UP000217199"/>
    </source>
</evidence>
<organism evidence="1 2">
    <name type="scientific">Pyrrhoderma noxium</name>
    <dbReference type="NCBI Taxonomy" id="2282107"/>
    <lineage>
        <taxon>Eukaryota</taxon>
        <taxon>Fungi</taxon>
        <taxon>Dikarya</taxon>
        <taxon>Basidiomycota</taxon>
        <taxon>Agaricomycotina</taxon>
        <taxon>Agaricomycetes</taxon>
        <taxon>Hymenochaetales</taxon>
        <taxon>Hymenochaetaceae</taxon>
        <taxon>Pyrrhoderma</taxon>
    </lineage>
</organism>
<evidence type="ECO:0000313" key="1">
    <source>
        <dbReference type="EMBL" id="PAV23106.1"/>
    </source>
</evidence>
<gene>
    <name evidence="1" type="ORF">PNOK_0017300</name>
</gene>
<comment type="caution">
    <text evidence="1">The sequence shown here is derived from an EMBL/GenBank/DDBJ whole genome shotgun (WGS) entry which is preliminary data.</text>
</comment>
<name>A0A286UU28_9AGAM</name>
<dbReference type="InParanoid" id="A0A286UU28"/>
<protein>
    <submittedName>
        <fullName evidence="1">Uncharacterized protein</fullName>
    </submittedName>
</protein>
<reference evidence="1 2" key="1">
    <citation type="journal article" date="2017" name="Mol. Ecol.">
        <title>Comparative and population genomic landscape of Phellinus noxius: A hypervariable fungus causing root rot in trees.</title>
        <authorList>
            <person name="Chung C.L."/>
            <person name="Lee T.J."/>
            <person name="Akiba M."/>
            <person name="Lee H.H."/>
            <person name="Kuo T.H."/>
            <person name="Liu D."/>
            <person name="Ke H.M."/>
            <person name="Yokoi T."/>
            <person name="Roa M.B."/>
            <person name="Lu M.J."/>
            <person name="Chang Y.Y."/>
            <person name="Ann P.J."/>
            <person name="Tsai J.N."/>
            <person name="Chen C.Y."/>
            <person name="Tzean S.S."/>
            <person name="Ota Y."/>
            <person name="Hattori T."/>
            <person name="Sahashi N."/>
            <person name="Liou R.F."/>
            <person name="Kikuchi T."/>
            <person name="Tsai I.J."/>
        </authorList>
    </citation>
    <scope>NUCLEOTIDE SEQUENCE [LARGE SCALE GENOMIC DNA]</scope>
    <source>
        <strain evidence="1 2">FFPRI411160</strain>
    </source>
</reference>
<accession>A0A286UU28</accession>
<dbReference type="OrthoDB" id="5422293at2759"/>
<dbReference type="AlphaFoldDB" id="A0A286UU28"/>
<sequence length="208" mass="24341">MSNTEPLPPPVHEILMDRDQVRKRYPLSKTNRIRRSKITIHPLFHLLNYFYKTPSSFTPEDTPSASLYRMYEFLIADWTVQLRNELEYFCRERSYWRVCDIPNPSDSDPLRYAVLGVITKLMCISFNRRIDLGLPRDAPAIIEDFEELAARPRVHECPPPWALNVRPLEERVFIPDENGAIPVVEDSSTSAEFMEMNIIINAPHIHFI</sequence>
<dbReference type="Proteomes" id="UP000217199">
    <property type="component" value="Unassembled WGS sequence"/>
</dbReference>
<dbReference type="EMBL" id="NBII01000001">
    <property type="protein sequence ID" value="PAV23106.1"/>
    <property type="molecule type" value="Genomic_DNA"/>
</dbReference>
<keyword evidence="2" id="KW-1185">Reference proteome</keyword>